<dbReference type="EMBL" id="LT630003">
    <property type="protein sequence ID" value="SEU08556.1"/>
    <property type="molecule type" value="Genomic_DNA"/>
</dbReference>
<protein>
    <submittedName>
        <fullName evidence="1">Uncharacterized protein</fullName>
    </submittedName>
</protein>
<gene>
    <name evidence="1" type="ORF">SAMN02745906_4806</name>
</gene>
<accession>A0ABY1CJE5</accession>
<reference evidence="1 2" key="1">
    <citation type="submission" date="2016-10" db="EMBL/GenBank/DDBJ databases">
        <authorList>
            <person name="Varghese N."/>
            <person name="Submissions S."/>
        </authorList>
    </citation>
    <scope>NUCLEOTIDE SEQUENCE [LARGE SCALE GENOMIC DNA]</scope>
    <source>
        <strain evidence="1 2">ATCC 19403</strain>
    </source>
</reference>
<sequence length="82" mass="10074">MTKRETLRCKDLLYEAIRIAEQSREEFEIVKQCFKNDDMYGCERNQRKSDRHWGYAEGIFKALNELGFEHREMKRLQDLIKW</sequence>
<evidence type="ECO:0000313" key="2">
    <source>
        <dbReference type="Proteomes" id="UP000198970"/>
    </source>
</evidence>
<dbReference type="Proteomes" id="UP000198970">
    <property type="component" value="Chromosome I"/>
</dbReference>
<evidence type="ECO:0000313" key="1">
    <source>
        <dbReference type="EMBL" id="SEU08556.1"/>
    </source>
</evidence>
<proteinExistence type="predicted"/>
<name>A0ABY1CJE5_9FIRM</name>
<dbReference type="RefSeq" id="WP_054791546.1">
    <property type="nucleotide sequence ID" value="NZ_LT630003.1"/>
</dbReference>
<keyword evidence="2" id="KW-1185">Reference proteome</keyword>
<organism evidence="1 2">
    <name type="scientific">Lacrimispora sphenoides JCM 1415</name>
    <dbReference type="NCBI Taxonomy" id="1297793"/>
    <lineage>
        <taxon>Bacteria</taxon>
        <taxon>Bacillati</taxon>
        <taxon>Bacillota</taxon>
        <taxon>Clostridia</taxon>
        <taxon>Lachnospirales</taxon>
        <taxon>Lachnospiraceae</taxon>
        <taxon>Lacrimispora</taxon>
    </lineage>
</organism>